<dbReference type="EMBL" id="JAACJO010000010">
    <property type="protein sequence ID" value="KAF5353193.1"/>
    <property type="molecule type" value="Genomic_DNA"/>
</dbReference>
<accession>A0A8H5D4R6</accession>
<sequence>MPGLYLSTPSTIIGDQGSQNACWSEMMEPVFPLEIWTIVDQYIPWRSRLILAATCKAIRLLLPPKFECVTLTLMDSSIESVHIANQLLLHKIDFLTSPHIAPSIKVCRLNFHTQRSPALPATPEVCTPLFSALAKFDKLTDLDCFRILFDERHVSVINSLCHLTRAEFTECQWMYRHNIPFENRMQLQHLLVNHGPNRHRYNWLFNTHPDRLKSLVLSSGMPAGFISGFLPPLPNLESLEINGIAMLHPEFPVFVTLCPGLIELRVTTDSLFPSFARAAKGVIDVIPSASIPDLRIYEGPAKFLPSLTRGRLVTHVGVYACPLLMKTFTMNVGSAFKKRQIRSLKIRVPTVTGQVIALLSYFKAILAVEIVVTNEDQPAEARQTYMDVLIALDKSAFSPPLKLEYLSIAEENTVWGVPRESPWYSYQRECQQKLSLPAPSPSSPTSEGRLCTHTIPDSPFIAKCANLRYVMLSDDSGLIACWNPRTMTCCEEIQSFRQWQRRRLRLFDPIPYESL</sequence>
<dbReference type="AlphaFoldDB" id="A0A8H5D4R6"/>
<keyword evidence="2" id="KW-1185">Reference proteome</keyword>
<protein>
    <recommendedName>
        <fullName evidence="3">F-box domain-containing protein</fullName>
    </recommendedName>
</protein>
<comment type="caution">
    <text evidence="1">The sequence shown here is derived from an EMBL/GenBank/DDBJ whole genome shotgun (WGS) entry which is preliminary data.</text>
</comment>
<evidence type="ECO:0008006" key="3">
    <source>
        <dbReference type="Google" id="ProtNLM"/>
    </source>
</evidence>
<dbReference type="Proteomes" id="UP000559027">
    <property type="component" value="Unassembled WGS sequence"/>
</dbReference>
<organism evidence="1 2">
    <name type="scientific">Leucocoprinus leucothites</name>
    <dbReference type="NCBI Taxonomy" id="201217"/>
    <lineage>
        <taxon>Eukaryota</taxon>
        <taxon>Fungi</taxon>
        <taxon>Dikarya</taxon>
        <taxon>Basidiomycota</taxon>
        <taxon>Agaricomycotina</taxon>
        <taxon>Agaricomycetes</taxon>
        <taxon>Agaricomycetidae</taxon>
        <taxon>Agaricales</taxon>
        <taxon>Agaricineae</taxon>
        <taxon>Agaricaceae</taxon>
        <taxon>Leucocoprinus</taxon>
    </lineage>
</organism>
<proteinExistence type="predicted"/>
<evidence type="ECO:0000313" key="2">
    <source>
        <dbReference type="Proteomes" id="UP000559027"/>
    </source>
</evidence>
<dbReference type="SUPFAM" id="SSF52047">
    <property type="entry name" value="RNI-like"/>
    <property type="match status" value="1"/>
</dbReference>
<reference evidence="1 2" key="1">
    <citation type="journal article" date="2020" name="ISME J.">
        <title>Uncovering the hidden diversity of litter-decomposition mechanisms in mushroom-forming fungi.</title>
        <authorList>
            <person name="Floudas D."/>
            <person name="Bentzer J."/>
            <person name="Ahren D."/>
            <person name="Johansson T."/>
            <person name="Persson P."/>
            <person name="Tunlid A."/>
        </authorList>
    </citation>
    <scope>NUCLEOTIDE SEQUENCE [LARGE SCALE GENOMIC DNA]</scope>
    <source>
        <strain evidence="1 2">CBS 146.42</strain>
    </source>
</reference>
<gene>
    <name evidence="1" type="ORF">D9756_007877</name>
</gene>
<name>A0A8H5D4R6_9AGAR</name>
<dbReference type="OrthoDB" id="2984528at2759"/>
<evidence type="ECO:0000313" key="1">
    <source>
        <dbReference type="EMBL" id="KAF5353193.1"/>
    </source>
</evidence>